<comment type="caution">
    <text evidence="3">The sequence shown here is derived from an EMBL/GenBank/DDBJ whole genome shotgun (WGS) entry which is preliminary data.</text>
</comment>
<reference evidence="3 4" key="1">
    <citation type="submission" date="2023-06" db="EMBL/GenBank/DDBJ databases">
        <title>Draft genome sequence of Novosphingobium sp. strain IK01.</title>
        <authorList>
            <person name="Hatamoto M."/>
            <person name="Ikarashi T."/>
            <person name="Yamaguchi T."/>
        </authorList>
    </citation>
    <scope>NUCLEOTIDE SEQUENCE [LARGE SCALE GENOMIC DNA]</scope>
    <source>
        <strain evidence="3 4">IK01</strain>
    </source>
</reference>
<evidence type="ECO:0008006" key="5">
    <source>
        <dbReference type="Google" id="ProtNLM"/>
    </source>
</evidence>
<feature type="transmembrane region" description="Helical" evidence="2">
    <location>
        <begin position="32"/>
        <end position="51"/>
    </location>
</feature>
<evidence type="ECO:0000256" key="2">
    <source>
        <dbReference type="SAM" id="Phobius"/>
    </source>
</evidence>
<dbReference type="InterPro" id="IPR029060">
    <property type="entry name" value="PIN-like_dom_sf"/>
</dbReference>
<organism evidence="3 4">
    <name type="scientific">Novosphingobium pituita</name>
    <dbReference type="NCBI Taxonomy" id="3056842"/>
    <lineage>
        <taxon>Bacteria</taxon>
        <taxon>Pseudomonadati</taxon>
        <taxon>Pseudomonadota</taxon>
        <taxon>Alphaproteobacteria</taxon>
        <taxon>Sphingomonadales</taxon>
        <taxon>Sphingomonadaceae</taxon>
        <taxon>Novosphingobium</taxon>
    </lineage>
</organism>
<keyword evidence="4" id="KW-1185">Reference proteome</keyword>
<evidence type="ECO:0000313" key="3">
    <source>
        <dbReference type="EMBL" id="GMM62637.1"/>
    </source>
</evidence>
<keyword evidence="2" id="KW-0812">Transmembrane</keyword>
<evidence type="ECO:0000313" key="4">
    <source>
        <dbReference type="Proteomes" id="UP001187221"/>
    </source>
</evidence>
<feature type="region of interest" description="Disordered" evidence="1">
    <location>
        <begin position="61"/>
        <end position="80"/>
    </location>
</feature>
<dbReference type="Gene3D" id="3.40.50.1010">
    <property type="entry name" value="5'-nuclease"/>
    <property type="match status" value="1"/>
</dbReference>
<gene>
    <name evidence="3" type="ORF">NUTIK01_34150</name>
</gene>
<name>A0ABQ6PDE5_9SPHN</name>
<dbReference type="SUPFAM" id="SSF88723">
    <property type="entry name" value="PIN domain-like"/>
    <property type="match status" value="1"/>
</dbReference>
<dbReference type="Proteomes" id="UP001187221">
    <property type="component" value="Unassembled WGS sequence"/>
</dbReference>
<evidence type="ECO:0000256" key="1">
    <source>
        <dbReference type="SAM" id="MobiDB-lite"/>
    </source>
</evidence>
<proteinExistence type="predicted"/>
<protein>
    <recommendedName>
        <fullName evidence="5">Type II toxin-antitoxin system VapC family toxin</fullName>
    </recommendedName>
</protein>
<dbReference type="EMBL" id="BTFW01000004">
    <property type="protein sequence ID" value="GMM62637.1"/>
    <property type="molecule type" value="Genomic_DNA"/>
</dbReference>
<keyword evidence="2" id="KW-1133">Transmembrane helix</keyword>
<keyword evidence="2" id="KW-0472">Membrane</keyword>
<accession>A0ABQ6PDE5</accession>
<sequence length="116" mass="12730">MIVLDTNVLSEQSKPSPSPSVMAWLDAQVFDTLYLTTITIAEMGFGLACLPQGRRRCARRRPMRALPLPPERQEKASPPLTATLRLSPLPMAVRLQRAIAARSSRAGSRLSILGSF</sequence>